<feature type="region of interest" description="Disordered" evidence="1">
    <location>
        <begin position="1390"/>
        <end position="1411"/>
    </location>
</feature>
<feature type="compositionally biased region" description="Low complexity" evidence="1">
    <location>
        <begin position="971"/>
        <end position="982"/>
    </location>
</feature>
<accession>A0ABQ9XAE3</accession>
<feature type="region of interest" description="Disordered" evidence="1">
    <location>
        <begin position="535"/>
        <end position="590"/>
    </location>
</feature>
<feature type="region of interest" description="Disordered" evidence="1">
    <location>
        <begin position="211"/>
        <end position="491"/>
    </location>
</feature>
<evidence type="ECO:0000313" key="3">
    <source>
        <dbReference type="Proteomes" id="UP001281761"/>
    </source>
</evidence>
<sequence>MTLGYIPYKTSKEIIAEKKAKISQTRKHRQKRQKLMMVQSYLQPLTEIPIQRLDSRQKSRTPGAGSMKRWSAAGQHSPSLTPKRDSSLVQNFSKLAYTDPRDNNHPVLIEPNKKSRSYIPKPTMSASMPLAHKSVIPKKRTESEEPAVASSKPILIVQPTPSHPVMDHNTFLNSENDIIETIQSVPSFPAINDQPVEHTSARRMLINFDSGEDERQSEKKKHFHAVPRVTSPKRSAPRHNQKLDILRAFGNQVNDSNTNHIKRKKGSQTDLSSSEAKSPKEKEQESESDEIASEKLKEIESDHPGDEGGDEMSESGQPKRIKRSLNPEPSKRRHPARRTKGNAHRRTTRQKKRSKRNKGKDGGYPNDGANLGYDVGDDDLSFSSDQSTSSTQLSLFSSSTSSSSPSKVPRSKHSLVSDRSRPITSSNRKSNSRDNHSMSQHSTISSNNVGYPRPSSTPQYEFTSETSQHSKRVHTKQVNQTRRRSASVDTLTTGMMSDLILTPSPTPISRSHRLAMTSQTIRYQRNLAILNGMSGGKAEEKHASALSHSSPERSVSGEQKRHNSGKFSSPLDIYTPPAPSSPHSHPYLFSITPTPISDTFKTSGSSITQSANLFSHQLNPILPHTHQSLSGGVRHSPGMNGPSAPRPPLSGSSPRQPGTGQPSPYPSPGSVYHSSSPLIASQTPPAPPFVRPHSASLAFHLDRRVKVKDTLVRVEALTPPPDAHKNASLPLVSPDLALPDILGVNSLASSTTRSEHSDVEVSHVTTPLLIPSPEHAEAPESIGFESLLISSKIQKSDNKPPEVEVQDPNQVQAVPADAEAVEASSPPDPILVGALNTPVNHPYESPLLADPVGGDVDEMLEIQIPSVPPDIPTQISIGHQFTSLSPSSPVSISHTSSSSEVQLLYATGEGQRRHNNDSDTSTSGVDYSDWPQSSDSDWSQTVFGRLKITSPKTRDGKKRKGALKKTRKRGSSGSLRSTSSSSHFGSVPTAGIQSRRKLYSTTPISQHESPIVSPQDGFDATSSSSSTTVSDSDVSEIEKEHRREQLWTEISDEMLFSLFLKWLNAQRTELQFKPPTAPVQRQVSISSLSRWTTSSRQSPNRTVSSRKDHDPSRIIKKDDVDWIHSPFSLFFSRANRLSLFHPLHAHIPALISQRGGKNTTNSTSVLEKSIIIPKEKIDTRFEEDIEKDKLNKWKETRRKKEGGLERAGVSYGLLLYTPRIIPTELEERRYIRTDLLSGQPITLRSRSMFIDTPFTQQISLSNANEMRDEVPPQTPQPNTAFETFPSYSIQPITTLSSSTLSFVSNSVTVLHRAPKKEVEPAFHANHPHISRTLTLKRIQKSRLRIARTVKQLDASTVALAMYYFDCLLERRHLAEYGWSGGVLTDSTQTLGSVGGEKLDGEREKRRESEHNDVGLMSFGDVDLRQAQRYPPQSYDTSQQSSNLLPSPVTKANIKTVAAVCTILAIKFNEETKETIKRGISSILSHFKCTLQALLSVEMSVYVALQFNLLQPAMEVSRYYPLIFRLIEKVPVEYFGLDLSSQYFVLDEFKEIPRT</sequence>
<evidence type="ECO:0000313" key="2">
    <source>
        <dbReference type="EMBL" id="KAK2948195.1"/>
    </source>
</evidence>
<feature type="region of interest" description="Disordered" evidence="1">
    <location>
        <begin position="1075"/>
        <end position="1110"/>
    </location>
</feature>
<dbReference type="PANTHER" id="PTHR22896:SF0">
    <property type="entry name" value="CYCLIN N-TERMINAL DOMAIN-CONTAINING PROTEIN"/>
    <property type="match status" value="1"/>
</dbReference>
<feature type="compositionally biased region" description="Low complexity" evidence="1">
    <location>
        <begin position="926"/>
        <end position="940"/>
    </location>
</feature>
<feature type="compositionally biased region" description="Basic and acidic residues" evidence="1">
    <location>
        <begin position="1396"/>
        <end position="1411"/>
    </location>
</feature>
<organism evidence="2 3">
    <name type="scientific">Blattamonas nauphoetae</name>
    <dbReference type="NCBI Taxonomy" id="2049346"/>
    <lineage>
        <taxon>Eukaryota</taxon>
        <taxon>Metamonada</taxon>
        <taxon>Preaxostyla</taxon>
        <taxon>Oxymonadida</taxon>
        <taxon>Blattamonas</taxon>
    </lineage>
</organism>
<feature type="region of interest" description="Disordered" evidence="1">
    <location>
        <begin position="47"/>
        <end position="87"/>
    </location>
</feature>
<feature type="compositionally biased region" description="Low complexity" evidence="1">
    <location>
        <begin position="381"/>
        <end position="404"/>
    </location>
</feature>
<feature type="compositionally biased region" description="Polar residues" evidence="1">
    <location>
        <begin position="437"/>
        <end position="467"/>
    </location>
</feature>
<gene>
    <name evidence="2" type="ORF">BLNAU_16904</name>
</gene>
<dbReference type="PANTHER" id="PTHR22896">
    <property type="entry name" value="CDK5 AND ABL1 ENZYME SUBSTRATE 1"/>
    <property type="match status" value="1"/>
</dbReference>
<reference evidence="2 3" key="1">
    <citation type="journal article" date="2022" name="bioRxiv">
        <title>Genomics of Preaxostyla Flagellates Illuminates Evolutionary Transitions and the Path Towards Mitochondrial Loss.</title>
        <authorList>
            <person name="Novak L.V.F."/>
            <person name="Treitli S.C."/>
            <person name="Pyrih J."/>
            <person name="Halakuc P."/>
            <person name="Pipaliya S.V."/>
            <person name="Vacek V."/>
            <person name="Brzon O."/>
            <person name="Soukal P."/>
            <person name="Eme L."/>
            <person name="Dacks J.B."/>
            <person name="Karnkowska A."/>
            <person name="Elias M."/>
            <person name="Hampl V."/>
        </authorList>
    </citation>
    <scope>NUCLEOTIDE SEQUENCE [LARGE SCALE GENOMIC DNA]</scope>
    <source>
        <strain evidence="2">NAU3</strain>
        <tissue evidence="2">Gut</tissue>
    </source>
</reference>
<protein>
    <submittedName>
        <fullName evidence="2">Uncharacterized protein</fullName>
    </submittedName>
</protein>
<feature type="compositionally biased region" description="Polar residues" evidence="1">
    <location>
        <begin position="546"/>
        <end position="557"/>
    </location>
</feature>
<feature type="compositionally biased region" description="Polar residues" evidence="1">
    <location>
        <begin position="672"/>
        <end position="683"/>
    </location>
</feature>
<feature type="compositionally biased region" description="Basic and acidic residues" evidence="1">
    <location>
        <begin position="292"/>
        <end position="306"/>
    </location>
</feature>
<feature type="compositionally biased region" description="Low complexity" evidence="1">
    <location>
        <begin position="1084"/>
        <end position="1098"/>
    </location>
</feature>
<feature type="compositionally biased region" description="Low complexity" evidence="1">
    <location>
        <begin position="1021"/>
        <end position="1032"/>
    </location>
</feature>
<feature type="compositionally biased region" description="Basic residues" evidence="1">
    <location>
        <begin position="955"/>
        <end position="970"/>
    </location>
</feature>
<feature type="compositionally biased region" description="Polar residues" evidence="1">
    <location>
        <begin position="999"/>
        <end position="1008"/>
    </location>
</feature>
<feature type="region of interest" description="Disordered" evidence="1">
    <location>
        <begin position="906"/>
        <end position="1038"/>
    </location>
</feature>
<proteinExistence type="predicted"/>
<dbReference type="Gene3D" id="1.10.472.10">
    <property type="entry name" value="Cyclin-like"/>
    <property type="match status" value="1"/>
</dbReference>
<feature type="compositionally biased region" description="Basic residues" evidence="1">
    <location>
        <begin position="469"/>
        <end position="485"/>
    </location>
</feature>
<keyword evidence="3" id="KW-1185">Reference proteome</keyword>
<feature type="compositionally biased region" description="Polar residues" evidence="1">
    <location>
        <begin position="650"/>
        <end position="662"/>
    </location>
</feature>
<dbReference type="EMBL" id="JARBJD010000182">
    <property type="protein sequence ID" value="KAK2948195.1"/>
    <property type="molecule type" value="Genomic_DNA"/>
</dbReference>
<dbReference type="Proteomes" id="UP001281761">
    <property type="component" value="Unassembled WGS sequence"/>
</dbReference>
<evidence type="ECO:0000256" key="1">
    <source>
        <dbReference type="SAM" id="MobiDB-lite"/>
    </source>
</evidence>
<comment type="caution">
    <text evidence="2">The sequence shown here is derived from an EMBL/GenBank/DDBJ whole genome shotgun (WGS) entry which is preliminary data.</text>
</comment>
<feature type="region of interest" description="Disordered" evidence="1">
    <location>
        <begin position="622"/>
        <end position="691"/>
    </location>
</feature>
<feature type="compositionally biased region" description="Basic residues" evidence="1">
    <location>
        <begin position="331"/>
        <end position="358"/>
    </location>
</feature>
<dbReference type="InterPro" id="IPR012388">
    <property type="entry name" value="CABLES1/2"/>
</dbReference>
<name>A0ABQ9XAE3_9EUKA</name>